<dbReference type="RefSeq" id="WP_254570436.1">
    <property type="nucleotide sequence ID" value="NZ_CP098502.1"/>
</dbReference>
<dbReference type="Proteomes" id="UP001056035">
    <property type="component" value="Chromosome"/>
</dbReference>
<proteinExistence type="predicted"/>
<keyword evidence="2" id="KW-1185">Reference proteome</keyword>
<protein>
    <submittedName>
        <fullName evidence="1">Uncharacterized protein</fullName>
    </submittedName>
</protein>
<reference evidence="1 2" key="1">
    <citation type="submission" date="2022-06" db="EMBL/GenBank/DDBJ databases">
        <title>Paraconexibacter antarcticus.</title>
        <authorList>
            <person name="Kim C.S."/>
        </authorList>
    </citation>
    <scope>NUCLEOTIDE SEQUENCE [LARGE SCALE GENOMIC DNA]</scope>
    <source>
        <strain evidence="1 2">02-257</strain>
    </source>
</reference>
<accession>A0ABY5DRK8</accession>
<evidence type="ECO:0000313" key="1">
    <source>
        <dbReference type="EMBL" id="UTI63712.1"/>
    </source>
</evidence>
<dbReference type="EMBL" id="CP098502">
    <property type="protein sequence ID" value="UTI63712.1"/>
    <property type="molecule type" value="Genomic_DNA"/>
</dbReference>
<name>A0ABY5DRK8_9ACTN</name>
<organism evidence="1 2">
    <name type="scientific">Paraconexibacter antarcticus</name>
    <dbReference type="NCBI Taxonomy" id="2949664"/>
    <lineage>
        <taxon>Bacteria</taxon>
        <taxon>Bacillati</taxon>
        <taxon>Actinomycetota</taxon>
        <taxon>Thermoleophilia</taxon>
        <taxon>Solirubrobacterales</taxon>
        <taxon>Paraconexibacteraceae</taxon>
        <taxon>Paraconexibacter</taxon>
    </lineage>
</organism>
<sequence length="67" mass="7088">MRPLEQLIQWEDAGAGWRVAALGPDAAVVDLLACTGEPVDVLRSDDPELLAYLGARRSSEEDPPAGG</sequence>
<evidence type="ECO:0000313" key="2">
    <source>
        <dbReference type="Proteomes" id="UP001056035"/>
    </source>
</evidence>
<gene>
    <name evidence="1" type="ORF">NBH00_20505</name>
</gene>